<dbReference type="NCBIfam" id="NF005095">
    <property type="entry name" value="PRK06523.1"/>
    <property type="match status" value="1"/>
</dbReference>
<comment type="caution">
    <text evidence="5">The sequence shown here is derived from an EMBL/GenBank/DDBJ whole genome shotgun (WGS) entry which is preliminary data.</text>
</comment>
<organism evidence="5 6">
    <name type="scientific">Halostreptopolyspora alba</name>
    <dbReference type="NCBI Taxonomy" id="2487137"/>
    <lineage>
        <taxon>Bacteria</taxon>
        <taxon>Bacillati</taxon>
        <taxon>Actinomycetota</taxon>
        <taxon>Actinomycetes</taxon>
        <taxon>Streptosporangiales</taxon>
        <taxon>Nocardiopsidaceae</taxon>
        <taxon>Halostreptopolyspora</taxon>
    </lineage>
</organism>
<evidence type="ECO:0000256" key="2">
    <source>
        <dbReference type="ARBA" id="ARBA00022797"/>
    </source>
</evidence>
<dbReference type="CDD" id="cd05233">
    <property type="entry name" value="SDR_c"/>
    <property type="match status" value="1"/>
</dbReference>
<dbReference type="Pfam" id="PF13561">
    <property type="entry name" value="adh_short_C2"/>
    <property type="match status" value="1"/>
</dbReference>
<accession>A0A3N0E140</accession>
<dbReference type="Proteomes" id="UP000269198">
    <property type="component" value="Unassembled WGS sequence"/>
</dbReference>
<keyword evidence="2" id="KW-0058">Aromatic hydrocarbons catabolism</keyword>
<dbReference type="SUPFAM" id="SSF51735">
    <property type="entry name" value="NAD(P)-binding Rossmann-fold domains"/>
    <property type="match status" value="1"/>
</dbReference>
<dbReference type="InterPro" id="IPR020904">
    <property type="entry name" value="Sc_DH/Rdtase_CS"/>
</dbReference>
<dbReference type="RefSeq" id="WP_123203398.1">
    <property type="nucleotide sequence ID" value="NZ_RJMB01000033.1"/>
</dbReference>
<comment type="similarity">
    <text evidence="1">Belongs to the short-chain dehydrogenases/reductases (SDR) family.</text>
</comment>
<gene>
    <name evidence="5" type="ORF">EFW17_22165</name>
</gene>
<keyword evidence="6" id="KW-1185">Reference proteome</keyword>
<dbReference type="InterPro" id="IPR002347">
    <property type="entry name" value="SDR_fam"/>
</dbReference>
<sequence>MELNLKDKSAVVTGGSKGIGLATAAALAAEGARVVVGSRTVTDELADLRVRHDVTAVEADLTAPDGPRRLVDTAVDQNGGVDILVNNLGISEPAESSTDFSDEQWRRIFEATLFTTVRTVRAALPAMRGRAGASIVNLSSVNAKLPLGTIAPYSAAKAALTNFGKALAEELTPRGIRVNTVSPGPVRTPLWTAPGGFAEVMAERFGTTPRDLMERGLPEAMSITTGRVSEPEEIADLVIFLLSDRAGNITGSDHVIDGGTLKTVA</sequence>
<dbReference type="OrthoDB" id="8959163at2"/>
<evidence type="ECO:0000256" key="1">
    <source>
        <dbReference type="ARBA" id="ARBA00006484"/>
    </source>
</evidence>
<dbReference type="Gene3D" id="3.40.50.720">
    <property type="entry name" value="NAD(P)-binding Rossmann-like Domain"/>
    <property type="match status" value="1"/>
</dbReference>
<keyword evidence="3" id="KW-0560">Oxidoreductase</keyword>
<dbReference type="PRINTS" id="PR00080">
    <property type="entry name" value="SDRFAMILY"/>
</dbReference>
<reference evidence="5 6" key="1">
    <citation type="submission" date="2018-11" db="EMBL/GenBank/DDBJ databases">
        <title>The genome draft of YIM 96095.</title>
        <authorList>
            <person name="Tang S.-K."/>
            <person name="Chunyu W.-X."/>
            <person name="Feng Y.-Z."/>
        </authorList>
    </citation>
    <scope>NUCLEOTIDE SEQUENCE [LARGE SCALE GENOMIC DNA]</scope>
    <source>
        <strain evidence="5 6">YIM 96095</strain>
    </source>
</reference>
<keyword evidence="4" id="KW-0520">NAD</keyword>
<dbReference type="AlphaFoldDB" id="A0A3N0E140"/>
<evidence type="ECO:0000256" key="4">
    <source>
        <dbReference type="ARBA" id="ARBA00023027"/>
    </source>
</evidence>
<protein>
    <submittedName>
        <fullName evidence="5">SDR family oxidoreductase</fullName>
    </submittedName>
</protein>
<evidence type="ECO:0000313" key="6">
    <source>
        <dbReference type="Proteomes" id="UP000269198"/>
    </source>
</evidence>
<evidence type="ECO:0000313" key="5">
    <source>
        <dbReference type="EMBL" id="RNL81559.1"/>
    </source>
</evidence>
<dbReference type="PANTHER" id="PTHR43943">
    <property type="entry name" value="DEHYDROGENASE/REDUCTASE (SDR FAMILY) MEMBER 4"/>
    <property type="match status" value="1"/>
</dbReference>
<dbReference type="PANTHER" id="PTHR43943:SF17">
    <property type="entry name" value="3-PHENYLPROPIONATE-DIHYDRODIOL_CINNAMIC ACID-DIHYDRODIOL DEHYDROGENASE"/>
    <property type="match status" value="1"/>
</dbReference>
<dbReference type="InterPro" id="IPR036291">
    <property type="entry name" value="NAD(P)-bd_dom_sf"/>
</dbReference>
<dbReference type="FunFam" id="3.40.50.720:FF:000084">
    <property type="entry name" value="Short-chain dehydrogenase reductase"/>
    <property type="match status" value="1"/>
</dbReference>
<dbReference type="PRINTS" id="PR00081">
    <property type="entry name" value="GDHRDH"/>
</dbReference>
<evidence type="ECO:0000256" key="3">
    <source>
        <dbReference type="ARBA" id="ARBA00023002"/>
    </source>
</evidence>
<dbReference type="EMBL" id="RJMB01000033">
    <property type="protein sequence ID" value="RNL81559.1"/>
    <property type="molecule type" value="Genomic_DNA"/>
</dbReference>
<dbReference type="PROSITE" id="PS00061">
    <property type="entry name" value="ADH_SHORT"/>
    <property type="match status" value="1"/>
</dbReference>
<dbReference type="GO" id="GO:0016491">
    <property type="term" value="F:oxidoreductase activity"/>
    <property type="evidence" value="ECO:0007669"/>
    <property type="project" value="UniProtKB-KW"/>
</dbReference>
<name>A0A3N0E140_9ACTN</name>
<proteinExistence type="inferred from homology"/>